<evidence type="ECO:0000256" key="2">
    <source>
        <dbReference type="ARBA" id="ARBA00022729"/>
    </source>
</evidence>
<evidence type="ECO:0000259" key="4">
    <source>
        <dbReference type="SMART" id="SM00013"/>
    </source>
</evidence>
<evidence type="ECO:0000313" key="6">
    <source>
        <dbReference type="Proteomes" id="UP000759131"/>
    </source>
</evidence>
<reference evidence="5" key="1">
    <citation type="submission" date="2020-11" db="EMBL/GenBank/DDBJ databases">
        <authorList>
            <person name="Tran Van P."/>
        </authorList>
    </citation>
    <scope>NUCLEOTIDE SEQUENCE</scope>
</reference>
<dbReference type="Proteomes" id="UP000759131">
    <property type="component" value="Unassembled WGS sequence"/>
</dbReference>
<dbReference type="SUPFAM" id="SSF52058">
    <property type="entry name" value="L domain-like"/>
    <property type="match status" value="1"/>
</dbReference>
<dbReference type="Pfam" id="PF13855">
    <property type="entry name" value="LRR_8"/>
    <property type="match status" value="1"/>
</dbReference>
<dbReference type="InterPro" id="IPR001611">
    <property type="entry name" value="Leu-rich_rpt"/>
</dbReference>
<gene>
    <name evidence="5" type="ORF">OSB1V03_LOCUS15467</name>
</gene>
<sequence length="113" mass="12704">QCLVDTKCPDNCVCDGTVVDCSKRALKDIPNDIPTFATELRLNDNNIYKIRNTGLFKKLGHLIKLDLRNNEIADIEDGSFVGANVLNDLLITQNKLRQIRPKMFAGLKNMTNL</sequence>
<dbReference type="PANTHER" id="PTHR45842">
    <property type="entry name" value="SYNAPTIC ADHESION-LIKE MOLECULE SALM"/>
    <property type="match status" value="1"/>
</dbReference>
<evidence type="ECO:0000256" key="1">
    <source>
        <dbReference type="ARBA" id="ARBA00022614"/>
    </source>
</evidence>
<dbReference type="Pfam" id="PF01462">
    <property type="entry name" value="LRRNT"/>
    <property type="match status" value="1"/>
</dbReference>
<dbReference type="EMBL" id="OC870550">
    <property type="protein sequence ID" value="CAD7635075.1"/>
    <property type="molecule type" value="Genomic_DNA"/>
</dbReference>
<evidence type="ECO:0000313" key="5">
    <source>
        <dbReference type="EMBL" id="CAD7635075.1"/>
    </source>
</evidence>
<dbReference type="Gene3D" id="3.80.10.10">
    <property type="entry name" value="Ribonuclease Inhibitor"/>
    <property type="match status" value="1"/>
</dbReference>
<dbReference type="InterPro" id="IPR000372">
    <property type="entry name" value="LRRNT"/>
</dbReference>
<keyword evidence="1" id="KW-0433">Leucine-rich repeat</keyword>
<keyword evidence="2" id="KW-0732">Signal</keyword>
<dbReference type="OrthoDB" id="6502080at2759"/>
<dbReference type="PROSITE" id="PS51450">
    <property type="entry name" value="LRR"/>
    <property type="match status" value="1"/>
</dbReference>
<name>A0A7R9L6V0_9ACAR</name>
<organism evidence="5">
    <name type="scientific">Medioppia subpectinata</name>
    <dbReference type="NCBI Taxonomy" id="1979941"/>
    <lineage>
        <taxon>Eukaryota</taxon>
        <taxon>Metazoa</taxon>
        <taxon>Ecdysozoa</taxon>
        <taxon>Arthropoda</taxon>
        <taxon>Chelicerata</taxon>
        <taxon>Arachnida</taxon>
        <taxon>Acari</taxon>
        <taxon>Acariformes</taxon>
        <taxon>Sarcoptiformes</taxon>
        <taxon>Oribatida</taxon>
        <taxon>Brachypylina</taxon>
        <taxon>Oppioidea</taxon>
        <taxon>Oppiidae</taxon>
        <taxon>Medioppia</taxon>
    </lineage>
</organism>
<dbReference type="AlphaFoldDB" id="A0A7R9L6V0"/>
<keyword evidence="6" id="KW-1185">Reference proteome</keyword>
<evidence type="ECO:0000256" key="3">
    <source>
        <dbReference type="ARBA" id="ARBA00023180"/>
    </source>
</evidence>
<feature type="non-terminal residue" evidence="5">
    <location>
        <position position="1"/>
    </location>
</feature>
<dbReference type="EMBL" id="CAJPIZ010015975">
    <property type="protein sequence ID" value="CAG2115505.1"/>
    <property type="molecule type" value="Genomic_DNA"/>
</dbReference>
<dbReference type="SMART" id="SM00013">
    <property type="entry name" value="LRRNT"/>
    <property type="match status" value="1"/>
</dbReference>
<feature type="domain" description="LRRNT" evidence="4">
    <location>
        <begin position="7"/>
        <end position="39"/>
    </location>
</feature>
<keyword evidence="3" id="KW-0325">Glycoprotein</keyword>
<dbReference type="InterPro" id="IPR050467">
    <property type="entry name" value="LRFN"/>
</dbReference>
<protein>
    <recommendedName>
        <fullName evidence="4">LRRNT domain-containing protein</fullName>
    </recommendedName>
</protein>
<dbReference type="InterPro" id="IPR032675">
    <property type="entry name" value="LRR_dom_sf"/>
</dbReference>
<dbReference type="PANTHER" id="PTHR45842:SF12">
    <property type="entry name" value="KEKKON 5, ISOFORM A"/>
    <property type="match status" value="1"/>
</dbReference>
<proteinExistence type="predicted"/>
<accession>A0A7R9L6V0</accession>